<proteinExistence type="predicted"/>
<feature type="region of interest" description="Disordered" evidence="1">
    <location>
        <begin position="1"/>
        <end position="46"/>
    </location>
</feature>
<sequence length="72" mass="7724">MADHAAGLGGRTAGRRSGREHGRGDPVATADHPGDFKTTANRRTGGDLRHLYDMGMTFSSGIEHSKTTWEAE</sequence>
<dbReference type="AlphaFoldDB" id="A0A1H9DI80"/>
<dbReference type="RefSeq" id="WP_143071762.1">
    <property type="nucleotide sequence ID" value="NZ_FOET01000004.1"/>
</dbReference>
<evidence type="ECO:0000313" key="3">
    <source>
        <dbReference type="Proteomes" id="UP000199055"/>
    </source>
</evidence>
<protein>
    <submittedName>
        <fullName evidence="2">Uncharacterized protein</fullName>
    </submittedName>
</protein>
<keyword evidence="3" id="KW-1185">Reference proteome</keyword>
<organism evidence="2 3">
    <name type="scientific">Streptomyces radiopugnans</name>
    <dbReference type="NCBI Taxonomy" id="403935"/>
    <lineage>
        <taxon>Bacteria</taxon>
        <taxon>Bacillati</taxon>
        <taxon>Actinomycetota</taxon>
        <taxon>Actinomycetes</taxon>
        <taxon>Kitasatosporales</taxon>
        <taxon>Streptomycetaceae</taxon>
        <taxon>Streptomyces</taxon>
    </lineage>
</organism>
<evidence type="ECO:0000313" key="2">
    <source>
        <dbReference type="EMBL" id="SEQ12483.1"/>
    </source>
</evidence>
<dbReference type="STRING" id="403935.SAMN05216481_10484"/>
<name>A0A1H9DI80_9ACTN</name>
<reference evidence="2 3" key="1">
    <citation type="submission" date="2016-10" db="EMBL/GenBank/DDBJ databases">
        <authorList>
            <person name="de Groot N.N."/>
        </authorList>
    </citation>
    <scope>NUCLEOTIDE SEQUENCE [LARGE SCALE GENOMIC DNA]</scope>
    <source>
        <strain evidence="2 3">CGMCC 4.3519</strain>
    </source>
</reference>
<gene>
    <name evidence="2" type="ORF">SAMN05216481_10484</name>
</gene>
<dbReference type="Proteomes" id="UP000199055">
    <property type="component" value="Unassembled WGS sequence"/>
</dbReference>
<accession>A0A1H9DI80</accession>
<dbReference type="EMBL" id="FOET01000004">
    <property type="protein sequence ID" value="SEQ12483.1"/>
    <property type="molecule type" value="Genomic_DNA"/>
</dbReference>
<evidence type="ECO:0000256" key="1">
    <source>
        <dbReference type="SAM" id="MobiDB-lite"/>
    </source>
</evidence>